<reference evidence="4" key="1">
    <citation type="submission" date="2017-02" db="EMBL/GenBank/DDBJ databases">
        <authorList>
            <person name="Dridi B."/>
        </authorList>
    </citation>
    <scope>NUCLEOTIDE SEQUENCE [LARGE SCALE GENOMIC DNA]</scope>
    <source>
        <strain evidence="4">B Co 03.10</strain>
    </source>
</reference>
<keyword evidence="1" id="KW-1133">Transmembrane helix</keyword>
<feature type="transmembrane region" description="Helical" evidence="1">
    <location>
        <begin position="124"/>
        <end position="141"/>
    </location>
</feature>
<feature type="transmembrane region" description="Helical" evidence="1">
    <location>
        <begin position="61"/>
        <end position="79"/>
    </location>
</feature>
<feature type="transmembrane region" description="Helical" evidence="1">
    <location>
        <begin position="35"/>
        <end position="54"/>
    </location>
</feature>
<evidence type="ECO:0000313" key="4">
    <source>
        <dbReference type="Proteomes" id="UP000196581"/>
    </source>
</evidence>
<evidence type="ECO:0000256" key="1">
    <source>
        <dbReference type="SAM" id="Phobius"/>
    </source>
</evidence>
<sequence>MRDSRLDVAKGVLIILVVFGHLLTRVGLGDGLTDLAYTVIYAFHMPAFIFLAGVTAKSTRLVERIATFVILLAAFQTLYYVAERWVGDAFAWSWTDPHWIMWFLLAMIWWTLTVPFIERFPRTLVAVSAVVGVCAGVLPFAGADLSISRTLVFWPFFVVGKVYGKKLLAFTAGFPLWTRVGGCVVALLPLLALFVADTDNSWLYGSGNFDHLEVSDLRGMLIRACLTLIAFLAIFALLAAVPDVRGPITVMGERSLSVYLFHGFVVIALAPALEEFFAGGYGHAVQIGAVVLCGFAAFGIAFVLSLKPLHWVVSTPPKKAAAAFASLVTPREHSRNGR</sequence>
<feature type="domain" description="Acyltransferase 3" evidence="2">
    <location>
        <begin position="5"/>
        <end position="305"/>
    </location>
</feature>
<dbReference type="AlphaFoldDB" id="A0A1X6X7U1"/>
<dbReference type="GO" id="GO:0016747">
    <property type="term" value="F:acyltransferase activity, transferring groups other than amino-acyl groups"/>
    <property type="evidence" value="ECO:0007669"/>
    <property type="project" value="InterPro"/>
</dbReference>
<organism evidence="3 4">
    <name type="scientific">Brevibacterium yomogidense</name>
    <dbReference type="NCBI Taxonomy" id="946573"/>
    <lineage>
        <taxon>Bacteria</taxon>
        <taxon>Bacillati</taxon>
        <taxon>Actinomycetota</taxon>
        <taxon>Actinomycetes</taxon>
        <taxon>Micrococcales</taxon>
        <taxon>Brevibacteriaceae</taxon>
        <taxon>Brevibacterium</taxon>
    </lineage>
</organism>
<name>A0A1X6X7U1_9MICO</name>
<dbReference type="Pfam" id="PF01757">
    <property type="entry name" value="Acyl_transf_3"/>
    <property type="match status" value="1"/>
</dbReference>
<dbReference type="EMBL" id="FWFF01000005">
    <property type="protein sequence ID" value="SLM95255.1"/>
    <property type="molecule type" value="Genomic_DNA"/>
</dbReference>
<keyword evidence="1" id="KW-0812">Transmembrane</keyword>
<evidence type="ECO:0000313" key="3">
    <source>
        <dbReference type="EMBL" id="SLM95255.1"/>
    </source>
</evidence>
<feature type="transmembrane region" description="Helical" evidence="1">
    <location>
        <begin position="285"/>
        <end position="306"/>
    </location>
</feature>
<keyword evidence="4" id="KW-1185">Reference proteome</keyword>
<evidence type="ECO:0000259" key="2">
    <source>
        <dbReference type="Pfam" id="PF01757"/>
    </source>
</evidence>
<protein>
    <recommendedName>
        <fullName evidence="2">Acyltransferase 3 domain-containing protein</fullName>
    </recommendedName>
</protein>
<dbReference type="PANTHER" id="PTHR37312:SF1">
    <property type="entry name" value="MEMBRANE-BOUND ACYLTRANSFERASE YKRP-RELATED"/>
    <property type="match status" value="1"/>
</dbReference>
<feature type="transmembrane region" description="Helical" evidence="1">
    <location>
        <begin position="176"/>
        <end position="196"/>
    </location>
</feature>
<feature type="transmembrane region" description="Helical" evidence="1">
    <location>
        <begin position="256"/>
        <end position="273"/>
    </location>
</feature>
<dbReference type="InterPro" id="IPR002656">
    <property type="entry name" value="Acyl_transf_3_dom"/>
</dbReference>
<dbReference type="InterPro" id="IPR052734">
    <property type="entry name" value="Nod_factor_acetyltransferase"/>
</dbReference>
<dbReference type="RefSeq" id="WP_179207065.1">
    <property type="nucleotide sequence ID" value="NZ_FWFF01000005.1"/>
</dbReference>
<dbReference type="Proteomes" id="UP000196581">
    <property type="component" value="Unassembled WGS sequence"/>
</dbReference>
<accession>A0A1X6X7U1</accession>
<feature type="transmembrane region" description="Helical" evidence="1">
    <location>
        <begin position="99"/>
        <end position="117"/>
    </location>
</feature>
<feature type="transmembrane region" description="Helical" evidence="1">
    <location>
        <begin position="147"/>
        <end position="164"/>
    </location>
</feature>
<keyword evidence="1" id="KW-0472">Membrane</keyword>
<feature type="transmembrane region" description="Helical" evidence="1">
    <location>
        <begin position="220"/>
        <end position="244"/>
    </location>
</feature>
<dbReference type="PANTHER" id="PTHR37312">
    <property type="entry name" value="MEMBRANE-BOUND ACYLTRANSFERASE YKRP-RELATED"/>
    <property type="match status" value="1"/>
</dbReference>
<feature type="transmembrane region" description="Helical" evidence="1">
    <location>
        <begin position="12"/>
        <end position="29"/>
    </location>
</feature>
<gene>
    <name evidence="3" type="ORF">FM105_04610</name>
</gene>
<proteinExistence type="predicted"/>